<dbReference type="Gene3D" id="2.160.10.10">
    <property type="entry name" value="Hexapeptide repeat proteins"/>
    <property type="match status" value="1"/>
</dbReference>
<evidence type="ECO:0000256" key="1">
    <source>
        <dbReference type="ARBA" id="ARBA00007274"/>
    </source>
</evidence>
<dbReference type="SUPFAM" id="SSF51161">
    <property type="entry name" value="Trimeric LpxA-like enzymes"/>
    <property type="match status" value="1"/>
</dbReference>
<dbReference type="Proteomes" id="UP000284407">
    <property type="component" value="Unassembled WGS sequence"/>
</dbReference>
<keyword evidence="2" id="KW-0808">Transferase</keyword>
<comment type="caution">
    <text evidence="2">The sequence shown here is derived from an EMBL/GenBank/DDBJ whole genome shotgun (WGS) entry which is preliminary data.</text>
</comment>
<dbReference type="InterPro" id="IPR011004">
    <property type="entry name" value="Trimer_LpxA-like_sf"/>
</dbReference>
<evidence type="ECO:0000313" key="2">
    <source>
        <dbReference type="EMBL" id="RKE94183.1"/>
    </source>
</evidence>
<comment type="similarity">
    <text evidence="1">Belongs to the transferase hexapeptide repeat family.</text>
</comment>
<accession>A0A420DIX3</accession>
<dbReference type="RefSeq" id="WP_232222801.1">
    <property type="nucleotide sequence ID" value="NZ_RAQK01000002.1"/>
</dbReference>
<dbReference type="PANTHER" id="PTHR43300">
    <property type="entry name" value="ACETYLTRANSFERASE"/>
    <property type="match status" value="1"/>
</dbReference>
<keyword evidence="3" id="KW-1185">Reference proteome</keyword>
<dbReference type="AlphaFoldDB" id="A0A420DIX3"/>
<dbReference type="InterPro" id="IPR050179">
    <property type="entry name" value="Trans_hexapeptide_repeat"/>
</dbReference>
<gene>
    <name evidence="2" type="ORF">C8N30_3297</name>
</gene>
<organism evidence="2 3">
    <name type="scientific">Sulfitobacter guttiformis</name>
    <dbReference type="NCBI Taxonomy" id="74349"/>
    <lineage>
        <taxon>Bacteria</taxon>
        <taxon>Pseudomonadati</taxon>
        <taxon>Pseudomonadota</taxon>
        <taxon>Alphaproteobacteria</taxon>
        <taxon>Rhodobacterales</taxon>
        <taxon>Roseobacteraceae</taxon>
        <taxon>Sulfitobacter</taxon>
    </lineage>
</organism>
<sequence length="225" mass="24542">MQIIVFGVGQLSEVISYYLEQDPAVNVAGYTVDRAFIPDTGKFLDKPVAAWEDISQHFPPDQYQLLGPISYYDNNRLRKQRYLEGKALGYSFASYVHPSSHIGGAQIGENSVVLEECTVQPFAILGVCSILWSKVHIGHHTQVSDYCFFASFCGVAGNARIGERVFFGGQTGLVDNTTVGDGCIVAAGTIITKNLPANSFATTQKARVLADAADRFANKLLINRL</sequence>
<reference evidence="2 3" key="1">
    <citation type="submission" date="2018-09" db="EMBL/GenBank/DDBJ databases">
        <title>Genomic Encyclopedia of Archaeal and Bacterial Type Strains, Phase II (KMG-II): from individual species to whole genera.</title>
        <authorList>
            <person name="Goeker M."/>
        </authorList>
    </citation>
    <scope>NUCLEOTIDE SEQUENCE [LARGE SCALE GENOMIC DNA]</scope>
    <source>
        <strain evidence="2 3">DSM 11458</strain>
    </source>
</reference>
<dbReference type="InterPro" id="IPR020019">
    <property type="entry name" value="AcTrfase_PglD-like"/>
</dbReference>
<dbReference type="InterPro" id="IPR001451">
    <property type="entry name" value="Hexapep"/>
</dbReference>
<proteinExistence type="inferred from homology"/>
<name>A0A420DIX3_9RHOB</name>
<dbReference type="EMBL" id="RAQK01000002">
    <property type="protein sequence ID" value="RKE94183.1"/>
    <property type="molecule type" value="Genomic_DNA"/>
</dbReference>
<dbReference type="PANTHER" id="PTHR43300:SF4">
    <property type="entry name" value="ACYL-[ACYL-CARRIER-PROTEIN]--UDP-N-ACETYLGLUCOSAMINE O-ACYLTRANSFERASE"/>
    <property type="match status" value="1"/>
</dbReference>
<evidence type="ECO:0000313" key="3">
    <source>
        <dbReference type="Proteomes" id="UP000284407"/>
    </source>
</evidence>
<protein>
    <submittedName>
        <fullName evidence="2">Succinyltransferase-like protein</fullName>
    </submittedName>
</protein>
<dbReference type="GO" id="GO:0016740">
    <property type="term" value="F:transferase activity"/>
    <property type="evidence" value="ECO:0007669"/>
    <property type="project" value="UniProtKB-KW"/>
</dbReference>
<dbReference type="Pfam" id="PF14602">
    <property type="entry name" value="Hexapep_2"/>
    <property type="match status" value="1"/>
</dbReference>
<dbReference type="CDD" id="cd03360">
    <property type="entry name" value="LbH_AT_putative"/>
    <property type="match status" value="1"/>
</dbReference>